<dbReference type="Proteomes" id="UP000253918">
    <property type="component" value="Unassembled WGS sequence"/>
</dbReference>
<name>A0A369VWQ6_9SPHN</name>
<dbReference type="GO" id="GO:0052621">
    <property type="term" value="F:diguanylate cyclase activity"/>
    <property type="evidence" value="ECO:0007669"/>
    <property type="project" value="UniProtKB-EC"/>
</dbReference>
<dbReference type="GO" id="GO:1902201">
    <property type="term" value="P:negative regulation of bacterial-type flagellum-dependent cell motility"/>
    <property type="evidence" value="ECO:0007669"/>
    <property type="project" value="TreeGrafter"/>
</dbReference>
<dbReference type="OrthoDB" id="9759607at2"/>
<organism evidence="6 7">
    <name type="scientific">Sphingomonas aracearum</name>
    <dbReference type="NCBI Taxonomy" id="2283317"/>
    <lineage>
        <taxon>Bacteria</taxon>
        <taxon>Pseudomonadati</taxon>
        <taxon>Pseudomonadota</taxon>
        <taxon>Alphaproteobacteria</taxon>
        <taxon>Sphingomonadales</taxon>
        <taxon>Sphingomonadaceae</taxon>
        <taxon>Sphingomonas</taxon>
    </lineage>
</organism>
<evidence type="ECO:0000259" key="5">
    <source>
        <dbReference type="PROSITE" id="PS50887"/>
    </source>
</evidence>
<dbReference type="InterPro" id="IPR043128">
    <property type="entry name" value="Rev_trsase/Diguanyl_cyclase"/>
</dbReference>
<sequence>MGVWFFSRWLCAGLLLLAAAAMPSGARAAAGTPLDVCIARVAPGDTPAAMFAAPGRFNCATPQTRFGAGDYWILSQPLPGGTRRGAVRSGSVWQDRLDLWVRHADGTLDHQFVTSATTHENLRLGAMIEFFFRPGGSPVTRVLWRTQGSVNLRGVLLGARLMSHGDSANQEVVSGMLYAAFGGMCLALLVYNLALWAALRQRFQPAYCFLLLCLLGYAISSSGALGQWTGMDNNLRLRLNAVLLAASGIAAILFARAFFERPVFNRTLRRASTIAMAAVGATSLCYSVLAPWHMGLFDRGISYSFLMLVSVAPWVLWRAWRCRSAYLLLFALAWGVPIAVAGLRIAAALNLIGWSFWVDNSTLLSMALEALLTSLAVSYRILLLSRERDEAREQEIAARLLADTDPLTGLLNRRAFLRDAIGREGEQSLLLVDVDHFKRVNETIGHDGGDEVLRIVARTLRQVAGAGALIARLGGEEFAVLKPFREAADGEELLASLRAARMPFDLTVTASAGACIGPLESEVDWKHLYHHADRALFEAKKAGRDRARSAARSLLAAA</sequence>
<evidence type="ECO:0000256" key="2">
    <source>
        <dbReference type="ARBA" id="ARBA00034247"/>
    </source>
</evidence>
<feature type="domain" description="GGDEF" evidence="5">
    <location>
        <begin position="425"/>
        <end position="552"/>
    </location>
</feature>
<evidence type="ECO:0000313" key="7">
    <source>
        <dbReference type="Proteomes" id="UP000253918"/>
    </source>
</evidence>
<dbReference type="SMART" id="SM00267">
    <property type="entry name" value="GGDEF"/>
    <property type="match status" value="1"/>
</dbReference>
<feature type="transmembrane region" description="Helical" evidence="3">
    <location>
        <begin position="363"/>
        <end position="382"/>
    </location>
</feature>
<feature type="transmembrane region" description="Helical" evidence="3">
    <location>
        <begin position="176"/>
        <end position="199"/>
    </location>
</feature>
<dbReference type="Pfam" id="PF00990">
    <property type="entry name" value="GGDEF"/>
    <property type="match status" value="1"/>
</dbReference>
<dbReference type="Gene3D" id="3.30.70.270">
    <property type="match status" value="1"/>
</dbReference>
<dbReference type="PANTHER" id="PTHR45138:SF9">
    <property type="entry name" value="DIGUANYLATE CYCLASE DGCM-RELATED"/>
    <property type="match status" value="1"/>
</dbReference>
<feature type="chain" id="PRO_5016868293" description="diguanylate cyclase" evidence="4">
    <location>
        <begin position="29"/>
        <end position="558"/>
    </location>
</feature>
<keyword evidence="7" id="KW-1185">Reference proteome</keyword>
<evidence type="ECO:0000256" key="1">
    <source>
        <dbReference type="ARBA" id="ARBA00012528"/>
    </source>
</evidence>
<feature type="signal peptide" evidence="4">
    <location>
        <begin position="1"/>
        <end position="28"/>
    </location>
</feature>
<dbReference type="PANTHER" id="PTHR45138">
    <property type="entry name" value="REGULATORY COMPONENTS OF SENSORY TRANSDUCTION SYSTEM"/>
    <property type="match status" value="1"/>
</dbReference>
<dbReference type="GO" id="GO:0043709">
    <property type="term" value="P:cell adhesion involved in single-species biofilm formation"/>
    <property type="evidence" value="ECO:0007669"/>
    <property type="project" value="TreeGrafter"/>
</dbReference>
<evidence type="ECO:0000256" key="3">
    <source>
        <dbReference type="SAM" id="Phobius"/>
    </source>
</evidence>
<keyword evidence="4" id="KW-0732">Signal</keyword>
<evidence type="ECO:0000313" key="6">
    <source>
        <dbReference type="EMBL" id="RDE06007.1"/>
    </source>
</evidence>
<dbReference type="InterPro" id="IPR000160">
    <property type="entry name" value="GGDEF_dom"/>
</dbReference>
<dbReference type="AlphaFoldDB" id="A0A369VWQ6"/>
<feature type="transmembrane region" description="Helical" evidence="3">
    <location>
        <begin position="301"/>
        <end position="320"/>
    </location>
</feature>
<dbReference type="CDD" id="cd01949">
    <property type="entry name" value="GGDEF"/>
    <property type="match status" value="1"/>
</dbReference>
<dbReference type="InterPro" id="IPR029787">
    <property type="entry name" value="Nucleotide_cyclase"/>
</dbReference>
<feature type="transmembrane region" description="Helical" evidence="3">
    <location>
        <begin position="271"/>
        <end position="289"/>
    </location>
</feature>
<feature type="transmembrane region" description="Helical" evidence="3">
    <location>
        <begin position="206"/>
        <end position="225"/>
    </location>
</feature>
<keyword evidence="3" id="KW-0812">Transmembrane</keyword>
<evidence type="ECO:0000256" key="4">
    <source>
        <dbReference type="SAM" id="SignalP"/>
    </source>
</evidence>
<dbReference type="SUPFAM" id="SSF55073">
    <property type="entry name" value="Nucleotide cyclase"/>
    <property type="match status" value="1"/>
</dbReference>
<comment type="catalytic activity">
    <reaction evidence="2">
        <text>2 GTP = 3',3'-c-di-GMP + 2 diphosphate</text>
        <dbReference type="Rhea" id="RHEA:24898"/>
        <dbReference type="ChEBI" id="CHEBI:33019"/>
        <dbReference type="ChEBI" id="CHEBI:37565"/>
        <dbReference type="ChEBI" id="CHEBI:58805"/>
        <dbReference type="EC" id="2.7.7.65"/>
    </reaction>
</comment>
<dbReference type="InterPro" id="IPR011623">
    <property type="entry name" value="7TMR_DISM_rcpt_extracell_dom1"/>
</dbReference>
<accession>A0A369VWQ6</accession>
<dbReference type="Pfam" id="PF07695">
    <property type="entry name" value="7TMR-DISM_7TM"/>
    <property type="match status" value="1"/>
</dbReference>
<dbReference type="EMBL" id="QQNB01000002">
    <property type="protein sequence ID" value="RDE06007.1"/>
    <property type="molecule type" value="Genomic_DNA"/>
</dbReference>
<comment type="caution">
    <text evidence="6">The sequence shown here is derived from an EMBL/GenBank/DDBJ whole genome shotgun (WGS) entry which is preliminary data.</text>
</comment>
<keyword evidence="3" id="KW-1133">Transmembrane helix</keyword>
<proteinExistence type="predicted"/>
<dbReference type="GO" id="GO:0005886">
    <property type="term" value="C:plasma membrane"/>
    <property type="evidence" value="ECO:0007669"/>
    <property type="project" value="TreeGrafter"/>
</dbReference>
<feature type="transmembrane region" description="Helical" evidence="3">
    <location>
        <begin position="237"/>
        <end position="259"/>
    </location>
</feature>
<dbReference type="EC" id="2.7.7.65" evidence="1"/>
<gene>
    <name evidence="6" type="ORF">DVW87_12585</name>
</gene>
<dbReference type="InterPro" id="IPR050469">
    <property type="entry name" value="Diguanylate_Cyclase"/>
</dbReference>
<keyword evidence="3" id="KW-0472">Membrane</keyword>
<dbReference type="PROSITE" id="PS50887">
    <property type="entry name" value="GGDEF"/>
    <property type="match status" value="1"/>
</dbReference>
<reference evidence="6 7" key="1">
    <citation type="submission" date="2018-07" db="EMBL/GenBank/DDBJ databases">
        <title>a novel species of Sphingomonas isolated from the rhizosphere soil of Araceae plant.</title>
        <authorList>
            <person name="Zhiyong W."/>
            <person name="Qinglan Z."/>
            <person name="Zhiwei F."/>
            <person name="Ding X."/>
            <person name="Gejiao W."/>
            <person name="Shixue Z."/>
        </authorList>
    </citation>
    <scope>NUCLEOTIDE SEQUENCE [LARGE SCALE GENOMIC DNA]</scope>
    <source>
        <strain evidence="6 7">WZY 27</strain>
    </source>
</reference>
<protein>
    <recommendedName>
        <fullName evidence="1">diguanylate cyclase</fullName>
        <ecNumber evidence="1">2.7.7.65</ecNumber>
    </recommendedName>
</protein>
<feature type="transmembrane region" description="Helical" evidence="3">
    <location>
        <begin position="327"/>
        <end position="357"/>
    </location>
</feature>
<dbReference type="NCBIfam" id="TIGR00254">
    <property type="entry name" value="GGDEF"/>
    <property type="match status" value="1"/>
</dbReference>